<proteinExistence type="predicted"/>
<name>A0ABT5WX91_9SPHN</name>
<sequence length="125" mass="14194">MGLEMYAFTAPRHAITKEVDFDRGSLPEVSELHDWWKHPNLHGWMANLYYAKRGARREFNCATVILTLDDLASLEDAILNDCLPVTCGFFFGQSDGDEKDDDLEFIAKARAAIASGLAVFYDSWW</sequence>
<dbReference type="EMBL" id="JARESE010000084">
    <property type="protein sequence ID" value="MDE8654487.1"/>
    <property type="molecule type" value="Genomic_DNA"/>
</dbReference>
<evidence type="ECO:0008006" key="3">
    <source>
        <dbReference type="Google" id="ProtNLM"/>
    </source>
</evidence>
<organism evidence="1 2">
    <name type="scientific">Novosphingobium album</name>
    <name type="common">ex Liu et al. 2023</name>
    <dbReference type="NCBI Taxonomy" id="3031130"/>
    <lineage>
        <taxon>Bacteria</taxon>
        <taxon>Pseudomonadati</taxon>
        <taxon>Pseudomonadota</taxon>
        <taxon>Alphaproteobacteria</taxon>
        <taxon>Sphingomonadales</taxon>
        <taxon>Sphingomonadaceae</taxon>
        <taxon>Novosphingobium</taxon>
    </lineage>
</organism>
<protein>
    <recommendedName>
        <fullName evidence="3">Phosphoglycerate kinase</fullName>
    </recommendedName>
</protein>
<dbReference type="RefSeq" id="WP_275230603.1">
    <property type="nucleotide sequence ID" value="NZ_JARESE010000084.1"/>
</dbReference>
<accession>A0ABT5WX91</accession>
<keyword evidence="2" id="KW-1185">Reference proteome</keyword>
<evidence type="ECO:0000313" key="2">
    <source>
        <dbReference type="Proteomes" id="UP001216253"/>
    </source>
</evidence>
<dbReference type="Proteomes" id="UP001216253">
    <property type="component" value="Unassembled WGS sequence"/>
</dbReference>
<gene>
    <name evidence="1" type="ORF">PYV00_22575</name>
</gene>
<reference evidence="1 2" key="1">
    <citation type="submission" date="2023-03" db="EMBL/GenBank/DDBJ databases">
        <title>NovoSphingobium album sp. nov. isolated from polycyclic aromatic hydrocarbons- and heavy-metal polluted soil.</title>
        <authorList>
            <person name="Liu Z."/>
            <person name="Wang K."/>
        </authorList>
    </citation>
    <scope>NUCLEOTIDE SEQUENCE [LARGE SCALE GENOMIC DNA]</scope>
    <source>
        <strain evidence="1 2">H3SJ31-1</strain>
    </source>
</reference>
<evidence type="ECO:0000313" key="1">
    <source>
        <dbReference type="EMBL" id="MDE8654487.1"/>
    </source>
</evidence>
<comment type="caution">
    <text evidence="1">The sequence shown here is derived from an EMBL/GenBank/DDBJ whole genome shotgun (WGS) entry which is preliminary data.</text>
</comment>